<proteinExistence type="predicted"/>
<name>A0A5B7FD98_PORTR</name>
<comment type="caution">
    <text evidence="1">The sequence shown here is derived from an EMBL/GenBank/DDBJ whole genome shotgun (WGS) entry which is preliminary data.</text>
</comment>
<dbReference type="AlphaFoldDB" id="A0A5B7FD98"/>
<reference evidence="1 2" key="1">
    <citation type="submission" date="2019-05" db="EMBL/GenBank/DDBJ databases">
        <title>Another draft genome of Portunus trituberculatus and its Hox gene families provides insights of decapod evolution.</title>
        <authorList>
            <person name="Jeong J.-H."/>
            <person name="Song I."/>
            <person name="Kim S."/>
            <person name="Choi T."/>
            <person name="Kim D."/>
            <person name="Ryu S."/>
            <person name="Kim W."/>
        </authorList>
    </citation>
    <scope>NUCLEOTIDE SEQUENCE [LARGE SCALE GENOMIC DNA]</scope>
    <source>
        <tissue evidence="1">Muscle</tissue>
    </source>
</reference>
<dbReference type="EMBL" id="VSRR010005689">
    <property type="protein sequence ID" value="MPC43103.1"/>
    <property type="molecule type" value="Genomic_DNA"/>
</dbReference>
<organism evidence="1 2">
    <name type="scientific">Portunus trituberculatus</name>
    <name type="common">Swimming crab</name>
    <name type="synonym">Neptunus trituberculatus</name>
    <dbReference type="NCBI Taxonomy" id="210409"/>
    <lineage>
        <taxon>Eukaryota</taxon>
        <taxon>Metazoa</taxon>
        <taxon>Ecdysozoa</taxon>
        <taxon>Arthropoda</taxon>
        <taxon>Crustacea</taxon>
        <taxon>Multicrustacea</taxon>
        <taxon>Malacostraca</taxon>
        <taxon>Eumalacostraca</taxon>
        <taxon>Eucarida</taxon>
        <taxon>Decapoda</taxon>
        <taxon>Pleocyemata</taxon>
        <taxon>Brachyura</taxon>
        <taxon>Eubrachyura</taxon>
        <taxon>Portunoidea</taxon>
        <taxon>Portunidae</taxon>
        <taxon>Portuninae</taxon>
        <taxon>Portunus</taxon>
    </lineage>
</organism>
<accession>A0A5B7FD98</accession>
<evidence type="ECO:0000313" key="2">
    <source>
        <dbReference type="Proteomes" id="UP000324222"/>
    </source>
</evidence>
<evidence type="ECO:0000313" key="1">
    <source>
        <dbReference type="EMBL" id="MPC43103.1"/>
    </source>
</evidence>
<dbReference type="Proteomes" id="UP000324222">
    <property type="component" value="Unassembled WGS sequence"/>
</dbReference>
<protein>
    <submittedName>
        <fullName evidence="1">Uncharacterized protein</fullName>
    </submittedName>
</protein>
<sequence length="65" mass="7358">MGWISFHSRLKEFSFNLVNAQHQSLSSTARWWVARSVDGSGSQYTHLAQLTWLAAVLPVKRNTLA</sequence>
<keyword evidence="2" id="KW-1185">Reference proteome</keyword>
<gene>
    <name evidence="1" type="ORF">E2C01_036740</name>
</gene>